<evidence type="ECO:0000256" key="1">
    <source>
        <dbReference type="SAM" id="MobiDB-lite"/>
    </source>
</evidence>
<dbReference type="AlphaFoldDB" id="A0A6I9XGK2"/>
<feature type="compositionally biased region" description="Pro residues" evidence="1">
    <location>
        <begin position="167"/>
        <end position="184"/>
    </location>
</feature>
<feature type="compositionally biased region" description="Basic and acidic residues" evidence="1">
    <location>
        <begin position="1"/>
        <end position="10"/>
    </location>
</feature>
<dbReference type="InterPro" id="IPR043407">
    <property type="entry name" value="Nkap_D1"/>
</dbReference>
<evidence type="ECO:0000313" key="3">
    <source>
        <dbReference type="RefSeq" id="XP_011644533.1"/>
    </source>
</evidence>
<gene>
    <name evidence="3" type="primary">LOC105431793</name>
</gene>
<feature type="region of interest" description="Disordered" evidence="1">
    <location>
        <begin position="387"/>
        <end position="407"/>
    </location>
</feature>
<dbReference type="PANTHER" id="PTHR46940">
    <property type="entry name" value="NKAP DOMAIN-CONTAINING 1"/>
    <property type="match status" value="1"/>
</dbReference>
<dbReference type="Proteomes" id="UP000504615">
    <property type="component" value="Unplaced"/>
</dbReference>
<feature type="compositionally biased region" description="Low complexity" evidence="1">
    <location>
        <begin position="130"/>
        <end position="144"/>
    </location>
</feature>
<dbReference type="RefSeq" id="XP_011644533.1">
    <property type="nucleotide sequence ID" value="XM_011646231.2"/>
</dbReference>
<dbReference type="GeneID" id="105431793"/>
<dbReference type="Pfam" id="PF15692">
    <property type="entry name" value="NKAP"/>
    <property type="match status" value="1"/>
</dbReference>
<feature type="compositionally biased region" description="Basic residues" evidence="1">
    <location>
        <begin position="395"/>
        <end position="407"/>
    </location>
</feature>
<feature type="compositionally biased region" description="Basic and acidic residues" evidence="1">
    <location>
        <begin position="60"/>
        <end position="71"/>
    </location>
</feature>
<accession>A0A6I9XGK2</accession>
<evidence type="ECO:0000313" key="2">
    <source>
        <dbReference type="Proteomes" id="UP000504615"/>
    </source>
</evidence>
<keyword evidence="2" id="KW-1185">Reference proteome</keyword>
<name>A0A6I9XGK2_9HYME</name>
<dbReference type="OrthoDB" id="8197488at2759"/>
<reference evidence="3" key="1">
    <citation type="submission" date="2025-08" db="UniProtKB">
        <authorList>
            <consortium name="RefSeq"/>
        </authorList>
    </citation>
    <scope>IDENTIFICATION</scope>
</reference>
<protein>
    <submittedName>
        <fullName evidence="3">Serine/arginine repetitive matrix protein 1 isoform X2</fullName>
    </submittedName>
</protein>
<feature type="compositionally biased region" description="Basic residues" evidence="1">
    <location>
        <begin position="91"/>
        <end position="117"/>
    </location>
</feature>
<organism evidence="2 3">
    <name type="scientific">Pogonomyrmex barbatus</name>
    <name type="common">red harvester ant</name>
    <dbReference type="NCBI Taxonomy" id="144034"/>
    <lineage>
        <taxon>Eukaryota</taxon>
        <taxon>Metazoa</taxon>
        <taxon>Ecdysozoa</taxon>
        <taxon>Arthropoda</taxon>
        <taxon>Hexapoda</taxon>
        <taxon>Insecta</taxon>
        <taxon>Pterygota</taxon>
        <taxon>Neoptera</taxon>
        <taxon>Endopterygota</taxon>
        <taxon>Hymenoptera</taxon>
        <taxon>Apocrita</taxon>
        <taxon>Aculeata</taxon>
        <taxon>Formicoidea</taxon>
        <taxon>Formicidae</taxon>
        <taxon>Myrmicinae</taxon>
        <taxon>Pogonomyrmex</taxon>
    </lineage>
</organism>
<dbReference type="PANTHER" id="PTHR46940:SF1">
    <property type="entry name" value="NKAP DOMAIN CONTAINING 1"/>
    <property type="match status" value="1"/>
</dbReference>
<feature type="compositionally biased region" description="Basic and acidic residues" evidence="1">
    <location>
        <begin position="31"/>
        <end position="51"/>
    </location>
</feature>
<sequence>MSSRDYDRRRGGSGSNSSRLRMDASVSQSRPHSESSSKRKEIDNVMRKARESQSSYWNKKLLEAEERDPNRWRHSGYKELYVGSGSELRGHPKSPRSPRPRSPHSPRPRSPRTRSPRSPRERSSQRRRVVPPSRSHSRSISPIRTRTHPKEVIASSSRALQPRTRPRSPPLPRPRTPPPAPQPPSRHQKDHKILKDKEAKIRRKEKHHSRLPEDPRVPDTISLIRKPVKVEKTHTSHGTQIIRPPPESSPSDDSDSSSTTSHIGPPKMTLSERFGKMAQWSVDRRDMENMRITKDGENAMKVVIEGEERIARLGYDSPPPGHYPESLLAQGPRGFECWDDVRVRYDYYKARGYLRDLTLDDYIKWEEWWYKYQEWLEAERFYEQWASSNRPSGGSRKRRGRRNNTTH</sequence>
<feature type="compositionally biased region" description="Basic residues" evidence="1">
    <location>
        <begin position="200"/>
        <end position="209"/>
    </location>
</feature>
<feature type="region of interest" description="Disordered" evidence="1">
    <location>
        <begin position="1"/>
        <end position="271"/>
    </location>
</feature>
<proteinExistence type="predicted"/>